<dbReference type="EMBL" id="BK014792">
    <property type="protein sequence ID" value="DAD75894.1"/>
    <property type="molecule type" value="Genomic_DNA"/>
</dbReference>
<feature type="coiled-coil region" evidence="1">
    <location>
        <begin position="411"/>
        <end position="438"/>
    </location>
</feature>
<organism evidence="2">
    <name type="scientific">Siphoviridae sp. ctLAw30</name>
    <dbReference type="NCBI Taxonomy" id="2826249"/>
    <lineage>
        <taxon>Viruses</taxon>
        <taxon>Duplodnaviria</taxon>
        <taxon>Heunggongvirae</taxon>
        <taxon>Uroviricota</taxon>
        <taxon>Caudoviricetes</taxon>
    </lineage>
</organism>
<reference evidence="2" key="1">
    <citation type="journal article" date="2021" name="Proc. Natl. Acad. Sci. U.S.A.">
        <title>A Catalog of Tens of Thousands of Viruses from Human Metagenomes Reveals Hidden Associations with Chronic Diseases.</title>
        <authorList>
            <person name="Tisza M.J."/>
            <person name="Buck C.B."/>
        </authorList>
    </citation>
    <scope>NUCLEOTIDE SEQUENCE</scope>
    <source>
        <strain evidence="2">CtLAw30</strain>
    </source>
</reference>
<accession>A0A8S5M131</accession>
<proteinExistence type="predicted"/>
<sequence length="892" mass="98735">MIETSTAYQKAMSENHFFTARVICTLKDGTKLKFDETNLRADGVKISDAVSSTSNFEIGTAITNQLTLSIYNENDAFSDYDFTNAEIKTWIGLKLESGIEWLKKGVFIASDPTTTPDVITIKALDNMSKFDKVYDGKLTFPATLQKIVQYCCLQCGVALADSLFDNYAYEVHTNPLKTSENVTYRAIIAYCALLAGCYARCNKDGKLELNWYDRTAFDNIVDGGIFDITDKNSYQSGSELDGGIFTDYSSGDEYDSGNFVDDLPYWHLYRFSSLSVNTDDILITGVRVIAADSEDETGDIKGETYLCGAEGYVVDISGNPFVEAGRAKEIAEYLATKVVGMKFRAFDANVEGNPAWEAGDAVVLTDRKGNSYYSYLTNVSFNIGNYASISCGAEPAGRHSADRYSEINKIVADIKKDAQKELTKYEKLLEQLNSLATNAMGYYETQEKQDDGSVIMYMHDKPNLKDSTIVYKKTIDGFFWSKDGGRTWTSGIDKDGNAVLNVIAATGIRGDWIDADSITAKQLSVDYKKAVTKEIEDADGQLKEWSTSYIAQTISTAEDKITLKNSREIAALMHCYTKNGEFSDTLDRWQNSDTTAITLVEHETLGKCAKFSGTSTSAYLQQYWSDMQAGTYKLRFKAATDVGYENRARVKCSFNSMQRFTDAGALKSDEWTQFEFEFEATATGKKYLYLYDYVSGIPIYLKDVELLGKYEIYNEAQIVLLDNKISLKVTKDEVNSLIEQSAESIRLKASKISWQSTYSSMSESGVLKCTNAELKGTLKAGSDTGYWVQLASTGKLTGGYGNNQYGYIDYSATAKNLNTGAVHKGLQIQGGCLRISVNELATRSSSNVSDTAYIGGTGTISYISKIVDNGDGTITWRTNDLTFENGLMVTDI</sequence>
<evidence type="ECO:0000313" key="2">
    <source>
        <dbReference type="EMBL" id="DAD75894.1"/>
    </source>
</evidence>
<keyword evidence="1" id="KW-0175">Coiled coil</keyword>
<dbReference type="InterPro" id="IPR008979">
    <property type="entry name" value="Galactose-bd-like_sf"/>
</dbReference>
<dbReference type="SUPFAM" id="SSF49785">
    <property type="entry name" value="Galactose-binding domain-like"/>
    <property type="match status" value="1"/>
</dbReference>
<name>A0A8S5M131_9CAUD</name>
<evidence type="ECO:0000256" key="1">
    <source>
        <dbReference type="SAM" id="Coils"/>
    </source>
</evidence>
<protein>
    <submittedName>
        <fullName evidence="2">Minor structural protein</fullName>
    </submittedName>
</protein>
<dbReference type="Gene3D" id="2.60.120.260">
    <property type="entry name" value="Galactose-binding domain-like"/>
    <property type="match status" value="1"/>
</dbReference>